<keyword evidence="1" id="KW-0812">Transmembrane</keyword>
<feature type="transmembrane region" description="Helical" evidence="1">
    <location>
        <begin position="210"/>
        <end position="231"/>
    </location>
</feature>
<name>M1K8Q9_ENCCN</name>
<evidence type="ECO:0000313" key="2">
    <source>
        <dbReference type="EMBL" id="AGE95697.1"/>
    </source>
</evidence>
<dbReference type="EMBL" id="KC513609">
    <property type="protein sequence ID" value="AGE95697.1"/>
    <property type="molecule type" value="Genomic_DNA"/>
</dbReference>
<accession>M1K8Q9</accession>
<proteinExistence type="predicted"/>
<feature type="transmembrane region" description="Helical" evidence="1">
    <location>
        <begin position="57"/>
        <end position="76"/>
    </location>
</feature>
<keyword evidence="1" id="KW-1133">Transmembrane helix</keyword>
<dbReference type="VEuPathDB" id="MicrosporidiaDB:M970_061010"/>
<reference evidence="2" key="1">
    <citation type="journal article" date="2013" name="Eukaryot. Cell">
        <title>Extremely Reduced Levels of Heterozygosity in the Vertebrate Pathogen Encephalitozoon cuniculi.</title>
        <authorList>
            <person name="Selman M."/>
            <person name="Sak B."/>
            <person name="Kvac M."/>
            <person name="Farinelli L."/>
            <person name="Weiss L.M."/>
            <person name="Corradi N."/>
        </authorList>
    </citation>
    <scope>NUCLEOTIDE SEQUENCE</scope>
</reference>
<feature type="transmembrane region" description="Helical" evidence="1">
    <location>
        <begin position="150"/>
        <end position="168"/>
    </location>
</feature>
<dbReference type="AlphaFoldDB" id="M1K8Q9"/>
<dbReference type="VEuPathDB" id="MicrosporidiaDB:AEWD_061030"/>
<feature type="transmembrane region" description="Helical" evidence="1">
    <location>
        <begin position="180"/>
        <end position="198"/>
    </location>
</feature>
<protein>
    <submittedName>
        <fullName evidence="2">Uncharacterized protein</fullName>
    </submittedName>
</protein>
<dbReference type="VEuPathDB" id="MicrosporidiaDB:AEWR_061010"/>
<sequence>MALSPRALQEEMGEDKVTCLSERKIAGEILTLVSLCFMIVMQCGDMGGLLVNYTIKIIVFVNFFYQAGSFVWRFFINIQERKSLVNGVFSVKNMIEVLCLCALVLYFKKVVGFLEVNKERADMCVIAVSMGYLLSKIHEVLDYSTLQYHWSKMIFSAVIILMIGAAVITDARDDGEEGVFTELAYVVSVILTMVELAIEGRVVEKVVFRYRMFSITVAFLLLSVVSSPGTYPVAKKYTLILTGWVTDRVIEWIWPHLSRLKQKILSASKEQVQSFVKEYTKKMVPSIVKRTVQEHIPNLKNAIKAKVEELMPQAFWERVGKLPSSFREWWIRPPSTTSSPTDGSQPIEFD</sequence>
<gene>
    <name evidence="2" type="ORF">ECU06_1070</name>
</gene>
<keyword evidence="1" id="KW-0472">Membrane</keyword>
<feature type="transmembrane region" description="Helical" evidence="1">
    <location>
        <begin position="29"/>
        <end position="51"/>
    </location>
</feature>
<evidence type="ECO:0000256" key="1">
    <source>
        <dbReference type="SAM" id="Phobius"/>
    </source>
</evidence>
<organism evidence="2">
    <name type="scientific">Encephalitozoon cuniculi</name>
    <name type="common">Microsporidian parasite</name>
    <dbReference type="NCBI Taxonomy" id="6035"/>
    <lineage>
        <taxon>Eukaryota</taxon>
        <taxon>Fungi</taxon>
        <taxon>Fungi incertae sedis</taxon>
        <taxon>Microsporidia</taxon>
        <taxon>Unikaryonidae</taxon>
        <taxon>Encephalitozoon</taxon>
    </lineage>
</organism>
<dbReference type="VEuPathDB" id="MicrosporidiaDB:AEWQ_061000"/>
<dbReference type="VEuPathDB" id="MicrosporidiaDB:ECU06_1070"/>